<protein>
    <submittedName>
        <fullName evidence="3">Fibronectin/fibrinogen-binding protein</fullName>
    </submittedName>
</protein>
<dbReference type="AlphaFoldDB" id="A0A085VYT2"/>
<dbReference type="EMBL" id="JMCB01000030">
    <property type="protein sequence ID" value="KFE60595.1"/>
    <property type="molecule type" value="Genomic_DNA"/>
</dbReference>
<dbReference type="InterPro" id="IPR008532">
    <property type="entry name" value="NFACT_RNA-bd"/>
</dbReference>
<accession>A0A085VYT2</accession>
<keyword evidence="1" id="KW-0175">Coiled coil</keyword>
<dbReference type="GO" id="GO:0043023">
    <property type="term" value="F:ribosomal large subunit binding"/>
    <property type="evidence" value="ECO:0007669"/>
    <property type="project" value="TreeGrafter"/>
</dbReference>
<keyword evidence="4" id="KW-1185">Reference proteome</keyword>
<dbReference type="PATRIC" id="fig|394096.3.peg.8654"/>
<dbReference type="PANTHER" id="PTHR15239:SF6">
    <property type="entry name" value="RIBOSOME QUALITY CONTROL COMPLEX SUBUNIT NEMF"/>
    <property type="match status" value="1"/>
</dbReference>
<feature type="domain" description="NFACT RNA-binding" evidence="2">
    <location>
        <begin position="363"/>
        <end position="449"/>
    </location>
</feature>
<dbReference type="RefSeq" id="WP_044199175.1">
    <property type="nucleotide sequence ID" value="NZ_JMCB01000030.1"/>
</dbReference>
<evidence type="ECO:0000313" key="3">
    <source>
        <dbReference type="EMBL" id="KFE60595.1"/>
    </source>
</evidence>
<dbReference type="OrthoDB" id="9766163at2"/>
<dbReference type="GO" id="GO:0072344">
    <property type="term" value="P:rescue of stalled ribosome"/>
    <property type="evidence" value="ECO:0007669"/>
    <property type="project" value="TreeGrafter"/>
</dbReference>
<dbReference type="GO" id="GO:0000049">
    <property type="term" value="F:tRNA binding"/>
    <property type="evidence" value="ECO:0007669"/>
    <property type="project" value="TreeGrafter"/>
</dbReference>
<proteinExistence type="predicted"/>
<comment type="caution">
    <text evidence="3">The sequence shown here is derived from an EMBL/GenBank/DDBJ whole genome shotgun (WGS) entry which is preliminary data.</text>
</comment>
<evidence type="ECO:0000259" key="2">
    <source>
        <dbReference type="Pfam" id="PF05670"/>
    </source>
</evidence>
<sequence>MSLRPTELEQVVAEVGTRLSGAVLQKAWCPLPRLAYLELRLPGRSFLLCLCAEGDLARLSVAAERFPTPGEPAPFQRWLRQELTGFKLKGASWREAERVVVLELHKEEAGTRRLVLELAPPGGLVLLSESGRVLMHSGEGLAQRRGVYPGSEWKPPEPLPPEALEKARSAPSRLQPAPGDFAPYAEAAERLLGERDRKSRAEAIRRRLTQPYRARLKRSGRTLEKVRAEAGRGPDAEEHRRLGELLTQNLHRLRRGTSEVTLTAYTETGVEEVKVKLDPKRSPKEEVDWRFHQYKRLMRGVEQARRREAELAREVAQAQAALEQLERMDEAALLAQAEVLQAPASEEGPQEGRPYKEYLGHGGQRIWVGRGSEDNDMLTFKVAKPYHLWLHARGQPGSHVVVPLEKGMEVAQEVLLDAAHLALHHSGAKGEPRGEVSYVPVKFVRKVKGGAPGQVLYSREKTFLVRMEPERLERLLKTRHTEPPLA</sequence>
<dbReference type="Pfam" id="PF05833">
    <property type="entry name" value="NFACT_N"/>
    <property type="match status" value="2"/>
</dbReference>
<organism evidence="3 4">
    <name type="scientific">Hyalangium minutum</name>
    <dbReference type="NCBI Taxonomy" id="394096"/>
    <lineage>
        <taxon>Bacteria</taxon>
        <taxon>Pseudomonadati</taxon>
        <taxon>Myxococcota</taxon>
        <taxon>Myxococcia</taxon>
        <taxon>Myxococcales</taxon>
        <taxon>Cystobacterineae</taxon>
        <taxon>Archangiaceae</taxon>
        <taxon>Hyalangium</taxon>
    </lineage>
</organism>
<dbReference type="STRING" id="394096.DB31_5934"/>
<dbReference type="Gene3D" id="2.30.310.10">
    <property type="entry name" value="ibrinogen binding protein from staphylococcus aureus domain"/>
    <property type="match status" value="1"/>
</dbReference>
<evidence type="ECO:0000313" key="4">
    <source>
        <dbReference type="Proteomes" id="UP000028725"/>
    </source>
</evidence>
<reference evidence="3 4" key="1">
    <citation type="submission" date="2014-04" db="EMBL/GenBank/DDBJ databases">
        <title>Genome assembly of Hyalangium minutum DSM 14724.</title>
        <authorList>
            <person name="Sharma G."/>
            <person name="Subramanian S."/>
        </authorList>
    </citation>
    <scope>NUCLEOTIDE SEQUENCE [LARGE SCALE GENOMIC DNA]</scope>
    <source>
        <strain evidence="3 4">DSM 14724</strain>
    </source>
</reference>
<dbReference type="InterPro" id="IPR051608">
    <property type="entry name" value="RQC_Subunit_NEMF"/>
</dbReference>
<feature type="coiled-coil region" evidence="1">
    <location>
        <begin position="294"/>
        <end position="338"/>
    </location>
</feature>
<dbReference type="PANTHER" id="PTHR15239">
    <property type="entry name" value="NUCLEAR EXPORT MEDIATOR FACTOR NEMF"/>
    <property type="match status" value="1"/>
</dbReference>
<dbReference type="Pfam" id="PF05670">
    <property type="entry name" value="NFACT-R_1"/>
    <property type="match status" value="1"/>
</dbReference>
<dbReference type="Proteomes" id="UP000028725">
    <property type="component" value="Unassembled WGS sequence"/>
</dbReference>
<gene>
    <name evidence="3" type="ORF">DB31_5934</name>
</gene>
<dbReference type="GO" id="GO:1990112">
    <property type="term" value="C:RQC complex"/>
    <property type="evidence" value="ECO:0007669"/>
    <property type="project" value="TreeGrafter"/>
</dbReference>
<evidence type="ECO:0000256" key="1">
    <source>
        <dbReference type="SAM" id="Coils"/>
    </source>
</evidence>
<name>A0A085VYT2_9BACT</name>